<accession>A0ACC0EAW2</accession>
<dbReference type="Proteomes" id="UP001060170">
    <property type="component" value="Chromosome 8"/>
</dbReference>
<keyword evidence="2" id="KW-1185">Reference proteome</keyword>
<feature type="non-terminal residue" evidence="1">
    <location>
        <position position="1"/>
    </location>
</feature>
<evidence type="ECO:0000313" key="2">
    <source>
        <dbReference type="Proteomes" id="UP001060170"/>
    </source>
</evidence>
<evidence type="ECO:0000313" key="1">
    <source>
        <dbReference type="EMBL" id="KAI7949727.1"/>
    </source>
</evidence>
<reference evidence="2" key="2">
    <citation type="journal article" date="2018" name="Mol. Plant Microbe Interact.">
        <title>Genome sequence resources for the wheat stripe rust pathogen (Puccinia striiformis f. sp. tritici) and the barley stripe rust pathogen (Puccinia striiformis f. sp. hordei).</title>
        <authorList>
            <person name="Xia C."/>
            <person name="Wang M."/>
            <person name="Yin C."/>
            <person name="Cornejo O.E."/>
            <person name="Hulbert S.H."/>
            <person name="Chen X."/>
        </authorList>
    </citation>
    <scope>NUCLEOTIDE SEQUENCE [LARGE SCALE GENOMIC DNA]</scope>
    <source>
        <strain evidence="2">93-210</strain>
    </source>
</reference>
<reference evidence="1 2" key="3">
    <citation type="journal article" date="2022" name="Microbiol. Spectr.">
        <title>Folding features and dynamics of 3D genome architecture in plant fungal pathogens.</title>
        <authorList>
            <person name="Xia C."/>
        </authorList>
    </citation>
    <scope>NUCLEOTIDE SEQUENCE [LARGE SCALE GENOMIC DNA]</scope>
    <source>
        <strain evidence="1 2">93-210</strain>
    </source>
</reference>
<name>A0ACC0EAW2_9BASI</name>
<reference evidence="2" key="1">
    <citation type="journal article" date="2018" name="BMC Genomics">
        <title>Genomic insights into host adaptation between the wheat stripe rust pathogen (Puccinia striiformis f. sp. tritici) and the barley stripe rust pathogen (Puccinia striiformis f. sp. hordei).</title>
        <authorList>
            <person name="Xia C."/>
            <person name="Wang M."/>
            <person name="Yin C."/>
            <person name="Cornejo O.E."/>
            <person name="Hulbert S.H."/>
            <person name="Chen X."/>
        </authorList>
    </citation>
    <scope>NUCLEOTIDE SEQUENCE [LARGE SCALE GENOMIC DNA]</scope>
    <source>
        <strain evidence="2">93-210</strain>
    </source>
</reference>
<gene>
    <name evidence="1" type="ORF">MJO28_008548</name>
</gene>
<proteinExistence type="predicted"/>
<dbReference type="EMBL" id="CM045872">
    <property type="protein sequence ID" value="KAI7949727.1"/>
    <property type="molecule type" value="Genomic_DNA"/>
</dbReference>
<comment type="caution">
    <text evidence="1">The sequence shown here is derived from an EMBL/GenBank/DDBJ whole genome shotgun (WGS) entry which is preliminary data.</text>
</comment>
<organism evidence="1 2">
    <name type="scientific">Puccinia striiformis f. sp. tritici</name>
    <dbReference type="NCBI Taxonomy" id="168172"/>
    <lineage>
        <taxon>Eukaryota</taxon>
        <taxon>Fungi</taxon>
        <taxon>Dikarya</taxon>
        <taxon>Basidiomycota</taxon>
        <taxon>Pucciniomycotina</taxon>
        <taxon>Pucciniomycetes</taxon>
        <taxon>Pucciniales</taxon>
        <taxon>Pucciniaceae</taxon>
        <taxon>Puccinia</taxon>
    </lineage>
</organism>
<sequence>ATCSLKLKHGGSHSQPVRPSFRLYHNIIYKSLPTCFREPGQRCPLKLNPTCSSPGLRVKQAFDFLYWSSVDRQKLRNMKCYLILYLYPLFFWTRQAFIDTKPTFTPGAEFHGVLPDLNLPPEDEPSNPLSEHFASGEGSILPNDQMHMHSTVPALNSFQIKHGSDSTLKRKGVHPDTELRTKVGLVDGKMQKPLVDNENQINLNGNTSKASQSRQMEEPPIERLRLHASSGQKEDLVGPITNTETKKLCNFSDWSFVKDNSAIEIQNDPQRQGTKSEIEKLLTFLNKLKQRKMGKLKAKLEQENLGYTLDTQKHFWIRGDYAEAFFKAYRKERKTFPFPRITCHEKRSGIYNTILDIVDEKIDLEKYTVFSKNIVKHLTLELDTRLSIIQPSPPTAGPRLQVTTRIDIVKKITKCAVFLNLAYLNLFKANENGKETVQQIESFLDFIEDLWKNIEKGDQYLCSDNNFGEKLHKLLTFQSSDHQKAASKAMAIAWDMVELWVHRSAKFKPHIPLEYRPEMVEIINKIVFYSNYAKDLLAEAQTWRVAVNLSRLQALGKDVQEPAHVFPRSWSALSCGLESSVHFTGPLRKNRSDIHIRRRSFVNRQKLSDMRCSSIQYLCPLVIWTHRAFIDTKPTFTPGSKFRVELPDLNVIPEDEPFTTLPVNSPPTATWDASGEGLTSANDQAEMTLKRKGVDADVELRTKTGLLHGKMHKPFVNNENQMRLRGKSLQAAQPSLMNKQTIGSTRSYSPSDHEEEAGGLMTNTETQELCNFRDWSFVKDNSVMEMESDSQRQESQFKIGNLLSFLNKLKQSKRLGKKTKLEQEKLGYTVDTQKDFWIKREYAVPFFKAYRRKRLEFRYPPVERISVRERISGIYKTILDIVDQKIDLEKYTVFSEGIINQLTLKLQARLTKIQQSQLTVRTRYQVMARIDIVKKITKCAVFLNLAYLTFFKEHENGKTTVQEIQIFLTFIRDLWEGIEKGENNIHNNNNFEEKLHKVLSFGSSEYRTAPDSSMGVAWHIVDLWVHKSATSKPHISLEYHLDMAEIINKIIFYSNYDLISDKITKMGGIEDI</sequence>
<protein>
    <submittedName>
        <fullName evidence="1">Uncharacterized protein</fullName>
    </submittedName>
</protein>